<dbReference type="RefSeq" id="WP_145207383.1">
    <property type="nucleotide sequence ID" value="NZ_CP036432.1"/>
</dbReference>
<dbReference type="EMBL" id="CP036432">
    <property type="protein sequence ID" value="QDV81613.1"/>
    <property type="molecule type" value="Genomic_DNA"/>
</dbReference>
<evidence type="ECO:0008006" key="3">
    <source>
        <dbReference type="Google" id="ProtNLM"/>
    </source>
</evidence>
<accession>A0ABX5XI06</accession>
<proteinExistence type="predicted"/>
<name>A0ABX5XI06_9BACT</name>
<protein>
    <recommendedName>
        <fullName evidence="3">Secreted protein</fullName>
    </recommendedName>
</protein>
<keyword evidence="2" id="KW-1185">Reference proteome</keyword>
<dbReference type="PROSITE" id="PS51257">
    <property type="entry name" value="PROKAR_LIPOPROTEIN"/>
    <property type="match status" value="1"/>
</dbReference>
<dbReference type="Proteomes" id="UP000318081">
    <property type="component" value="Chromosome"/>
</dbReference>
<reference evidence="1 2" key="1">
    <citation type="submission" date="2019-02" db="EMBL/GenBank/DDBJ databases">
        <title>Deep-cultivation of Planctomycetes and their phenomic and genomic characterization uncovers novel biology.</title>
        <authorList>
            <person name="Wiegand S."/>
            <person name="Jogler M."/>
            <person name="Boedeker C."/>
            <person name="Pinto D."/>
            <person name="Vollmers J."/>
            <person name="Rivas-Marin E."/>
            <person name="Kohn T."/>
            <person name="Peeters S.H."/>
            <person name="Heuer A."/>
            <person name="Rast P."/>
            <person name="Oberbeckmann S."/>
            <person name="Bunk B."/>
            <person name="Jeske O."/>
            <person name="Meyerdierks A."/>
            <person name="Storesund J.E."/>
            <person name="Kallscheuer N."/>
            <person name="Luecker S."/>
            <person name="Lage O.M."/>
            <person name="Pohl T."/>
            <person name="Merkel B.J."/>
            <person name="Hornburger P."/>
            <person name="Mueller R.-W."/>
            <person name="Bruemmer F."/>
            <person name="Labrenz M."/>
            <person name="Spormann A.M."/>
            <person name="Op den Camp H."/>
            <person name="Overmann J."/>
            <person name="Amann R."/>
            <person name="Jetten M.S.M."/>
            <person name="Mascher T."/>
            <person name="Medema M.H."/>
            <person name="Devos D.P."/>
            <person name="Kaster A.-K."/>
            <person name="Ovreas L."/>
            <person name="Rohde M."/>
            <person name="Galperin M.Y."/>
            <person name="Jogler C."/>
        </authorList>
    </citation>
    <scope>NUCLEOTIDE SEQUENCE [LARGE SCALE GENOMIC DNA]</scope>
    <source>
        <strain evidence="1 2">TBK1r</strain>
    </source>
</reference>
<sequence length="60" mass="6491">MKNLSFLFLAMTCFALLTISGCGRGGENTVVEAPPAVEEEVAMPGMTDEEYDKAMEADMQ</sequence>
<evidence type="ECO:0000313" key="1">
    <source>
        <dbReference type="EMBL" id="QDV81613.1"/>
    </source>
</evidence>
<organism evidence="1 2">
    <name type="scientific">Stieleria magnilauensis</name>
    <dbReference type="NCBI Taxonomy" id="2527963"/>
    <lineage>
        <taxon>Bacteria</taxon>
        <taxon>Pseudomonadati</taxon>
        <taxon>Planctomycetota</taxon>
        <taxon>Planctomycetia</taxon>
        <taxon>Pirellulales</taxon>
        <taxon>Pirellulaceae</taxon>
        <taxon>Stieleria</taxon>
    </lineage>
</organism>
<evidence type="ECO:0000313" key="2">
    <source>
        <dbReference type="Proteomes" id="UP000318081"/>
    </source>
</evidence>
<gene>
    <name evidence="1" type="ORF">TBK1r_05320</name>
</gene>